<dbReference type="EMBL" id="DUZY01000003">
    <property type="protein sequence ID" value="DAD31392.1"/>
    <property type="molecule type" value="Genomic_DNA"/>
</dbReference>
<reference evidence="1 2" key="1">
    <citation type="journal article" date="2020" name="Mol. Biol. Evol.">
        <title>Distinct Expression and Methylation Patterns for Genes with Different Fates following a Single Whole-Genome Duplication in Flowering Plants.</title>
        <authorList>
            <person name="Shi T."/>
            <person name="Rahmani R.S."/>
            <person name="Gugger P.F."/>
            <person name="Wang M."/>
            <person name="Li H."/>
            <person name="Zhang Y."/>
            <person name="Li Z."/>
            <person name="Wang Q."/>
            <person name="Van de Peer Y."/>
            <person name="Marchal K."/>
            <person name="Chen J."/>
        </authorList>
    </citation>
    <scope>NUCLEOTIDE SEQUENCE [LARGE SCALE GENOMIC DNA]</scope>
    <source>
        <tissue evidence="1">Leaf</tissue>
    </source>
</reference>
<accession>A0A822YG43</accession>
<organism evidence="1 2">
    <name type="scientific">Nelumbo nucifera</name>
    <name type="common">Sacred lotus</name>
    <dbReference type="NCBI Taxonomy" id="4432"/>
    <lineage>
        <taxon>Eukaryota</taxon>
        <taxon>Viridiplantae</taxon>
        <taxon>Streptophyta</taxon>
        <taxon>Embryophyta</taxon>
        <taxon>Tracheophyta</taxon>
        <taxon>Spermatophyta</taxon>
        <taxon>Magnoliopsida</taxon>
        <taxon>Proteales</taxon>
        <taxon>Nelumbonaceae</taxon>
        <taxon>Nelumbo</taxon>
    </lineage>
</organism>
<name>A0A822YG43_NELNU</name>
<protein>
    <submittedName>
        <fullName evidence="1">Uncharacterized protein</fullName>
    </submittedName>
</protein>
<evidence type="ECO:0000313" key="1">
    <source>
        <dbReference type="EMBL" id="DAD31392.1"/>
    </source>
</evidence>
<dbReference type="AlphaFoldDB" id="A0A822YG43"/>
<sequence>MYLRWLDAAAGSVLAGDVNFELERKRDDCGRDSSEEEERTERR</sequence>
<gene>
    <name evidence="1" type="ORF">HUJ06_010243</name>
</gene>
<comment type="caution">
    <text evidence="1">The sequence shown here is derived from an EMBL/GenBank/DDBJ whole genome shotgun (WGS) entry which is preliminary data.</text>
</comment>
<evidence type="ECO:0000313" key="2">
    <source>
        <dbReference type="Proteomes" id="UP000607653"/>
    </source>
</evidence>
<proteinExistence type="predicted"/>
<dbReference type="Proteomes" id="UP000607653">
    <property type="component" value="Unassembled WGS sequence"/>
</dbReference>
<keyword evidence="2" id="KW-1185">Reference proteome</keyword>